<dbReference type="Pfam" id="PF12508">
    <property type="entry name" value="Transposon_TraM"/>
    <property type="match status" value="1"/>
</dbReference>
<gene>
    <name evidence="2" type="primary">traM</name>
    <name evidence="2" type="ORF">D6B99_07295</name>
</gene>
<dbReference type="NCBIfam" id="TIGR03779">
    <property type="entry name" value="Bac_Flav_CT_M"/>
    <property type="match status" value="1"/>
</dbReference>
<dbReference type="InterPro" id="IPR022187">
    <property type="entry name" value="Conjug_transposon_TraM"/>
</dbReference>
<accession>A0A386HPL1</accession>
<name>A0A386HPL1_9BACT</name>
<sequence length="334" mass="36687">MNMDSDNSVSMYKSNLANLSQTGTDSHNKVLAAYQQLATLNKVLTENKQAQKEMDIPRPLYENELPYRGTPSVDTGALQRLENLGKVSSGADEPDSEMLQLNAMLDKVLDIQHPERWQNKSRNIKNINDAETLLRVKNFSDAASIGTIAPTSPLKDSLAKSYSDNPVGFYGLSNPSLMDTGISNMQAIIYRDQEVVSGSTVQLMLTCDISINRIHIPKNSFLFGRASLQGERLEVNIPSIRYKDKILPVRLSVYDLDGLKGIYIPGAINRDASKQGADRAIQSIGLSSLNPSVSAQAAAAGIETAKNFLSKKVKLVHVSLKAGYRVLLFDENKK</sequence>
<dbReference type="InterPro" id="IPR055407">
    <property type="entry name" value="TraM_C"/>
</dbReference>
<feature type="domain" description="Conjugative transposon TraM C-terminal" evidence="1">
    <location>
        <begin position="186"/>
        <end position="328"/>
    </location>
</feature>
<reference evidence="2 3" key="1">
    <citation type="submission" date="2018-09" db="EMBL/GenBank/DDBJ databases">
        <title>Arachidicoccus sp. nov., a bacterium isolated from soil.</title>
        <authorList>
            <person name="Weon H.-Y."/>
            <person name="Kwon S.-W."/>
            <person name="Lee S.A."/>
        </authorList>
    </citation>
    <scope>NUCLEOTIDE SEQUENCE [LARGE SCALE GENOMIC DNA]</scope>
    <source>
        <strain evidence="2 3">KIS59-12</strain>
    </source>
</reference>
<protein>
    <submittedName>
        <fullName evidence="2">Conjugative transposon protein TraM</fullName>
    </submittedName>
</protein>
<evidence type="ECO:0000259" key="1">
    <source>
        <dbReference type="Pfam" id="PF12508"/>
    </source>
</evidence>
<evidence type="ECO:0000313" key="3">
    <source>
        <dbReference type="Proteomes" id="UP000266118"/>
    </source>
</evidence>
<dbReference type="AlphaFoldDB" id="A0A386HPL1"/>
<proteinExistence type="predicted"/>
<dbReference type="RefSeq" id="WP_119986541.1">
    <property type="nucleotide sequence ID" value="NZ_CP032489.1"/>
</dbReference>
<dbReference type="KEGG" id="ark:D6B99_07295"/>
<dbReference type="Proteomes" id="UP000266118">
    <property type="component" value="Chromosome"/>
</dbReference>
<organism evidence="2 3">
    <name type="scientific">Arachidicoccus soli</name>
    <dbReference type="NCBI Taxonomy" id="2341117"/>
    <lineage>
        <taxon>Bacteria</taxon>
        <taxon>Pseudomonadati</taxon>
        <taxon>Bacteroidota</taxon>
        <taxon>Chitinophagia</taxon>
        <taxon>Chitinophagales</taxon>
        <taxon>Chitinophagaceae</taxon>
        <taxon>Arachidicoccus</taxon>
    </lineage>
</organism>
<dbReference type="EMBL" id="CP032489">
    <property type="protein sequence ID" value="AYD47430.1"/>
    <property type="molecule type" value="Genomic_DNA"/>
</dbReference>
<evidence type="ECO:0000313" key="2">
    <source>
        <dbReference type="EMBL" id="AYD47430.1"/>
    </source>
</evidence>
<keyword evidence="3" id="KW-1185">Reference proteome</keyword>
<dbReference type="OrthoDB" id="1453786at2"/>